<gene>
    <name evidence="2" type="ORF">mRhiFer1_016010</name>
</gene>
<organism evidence="2 3">
    <name type="scientific">Rhinolophus ferrumequinum</name>
    <name type="common">Greater horseshoe bat</name>
    <dbReference type="NCBI Taxonomy" id="59479"/>
    <lineage>
        <taxon>Eukaryota</taxon>
        <taxon>Metazoa</taxon>
        <taxon>Chordata</taxon>
        <taxon>Craniata</taxon>
        <taxon>Vertebrata</taxon>
        <taxon>Euteleostomi</taxon>
        <taxon>Mammalia</taxon>
        <taxon>Eutheria</taxon>
        <taxon>Laurasiatheria</taxon>
        <taxon>Chiroptera</taxon>
        <taxon>Yinpterochiroptera</taxon>
        <taxon>Rhinolophoidea</taxon>
        <taxon>Rhinolophidae</taxon>
        <taxon>Rhinolophinae</taxon>
        <taxon>Rhinolophus</taxon>
    </lineage>
</organism>
<dbReference type="GO" id="GO:0048471">
    <property type="term" value="C:perinuclear region of cytoplasm"/>
    <property type="evidence" value="ECO:0007669"/>
    <property type="project" value="TreeGrafter"/>
</dbReference>
<evidence type="ECO:0000313" key="2">
    <source>
        <dbReference type="EMBL" id="KAF6299795.1"/>
    </source>
</evidence>
<feature type="region of interest" description="Disordered" evidence="1">
    <location>
        <begin position="273"/>
        <end position="344"/>
    </location>
</feature>
<feature type="compositionally biased region" description="Low complexity" evidence="1">
    <location>
        <begin position="220"/>
        <end position="242"/>
    </location>
</feature>
<evidence type="ECO:0000313" key="3">
    <source>
        <dbReference type="Proteomes" id="UP000585614"/>
    </source>
</evidence>
<name>A0A7J7TGX9_RHIFE</name>
<accession>A0A7J7TGX9</accession>
<feature type="compositionally biased region" description="Basic and acidic residues" evidence="1">
    <location>
        <begin position="296"/>
        <end position="333"/>
    </location>
</feature>
<protein>
    <submittedName>
        <fullName evidence="2">Spermatogenesis associated 32</fullName>
    </submittedName>
</protein>
<dbReference type="PANTHER" id="PTHR37338:SF1">
    <property type="entry name" value="SPERMATOGENESIS-ASSOCIATED PROTEIN 32"/>
    <property type="match status" value="1"/>
</dbReference>
<dbReference type="GO" id="GO:0007283">
    <property type="term" value="P:spermatogenesis"/>
    <property type="evidence" value="ECO:0007669"/>
    <property type="project" value="InterPro"/>
</dbReference>
<dbReference type="AlphaFoldDB" id="A0A7J7TGX9"/>
<sequence length="401" mass="44165">MGVTGANGFPCCSKDSVDVTETPSVINQDQQAQEEDQMELTVETFHLENELLELEPPRDMDLDLGSELELEMDLDAEAVPQLEPCLTPEFQPTAYLDANVETNSEDSEQQGYRIESLHPYPEDEGGPAQWDATLWSESSRSSCLCSLEEEEVSTAHRSIHLQTSKHLFWADKLIQTSEHSLHQEINLQHGKKSTGKTTSNVNQEPDPTDTLCSEKQLQNPSTQPAGSQQPPSAHPSSSSLPPTISLADLISLASSVTMASSSTMDLPNWEHMMKAPPQKTTEPSTAPMVERATQPAEDKPERKTLSDLLERPPEKPLDAAELQKVRKQEDENFFHPSPDFSKPGLQRAAIEGNMKLLPSSTVSLTPKGDRKDLVPMPGTKTGSPLLLQIHFKLSSPSSPEK</sequence>
<dbReference type="GO" id="GO:0003779">
    <property type="term" value="F:actin binding"/>
    <property type="evidence" value="ECO:0007669"/>
    <property type="project" value="TreeGrafter"/>
</dbReference>
<dbReference type="EMBL" id="JACAGC010000020">
    <property type="protein sequence ID" value="KAF6299795.1"/>
    <property type="molecule type" value="Genomic_DNA"/>
</dbReference>
<dbReference type="Proteomes" id="UP000585614">
    <property type="component" value="Unassembled WGS sequence"/>
</dbReference>
<dbReference type="InterPro" id="IPR029297">
    <property type="entry name" value="SPATA32"/>
</dbReference>
<feature type="compositionally biased region" description="Polar residues" evidence="1">
    <location>
        <begin position="195"/>
        <end position="219"/>
    </location>
</feature>
<evidence type="ECO:0000256" key="1">
    <source>
        <dbReference type="SAM" id="MobiDB-lite"/>
    </source>
</evidence>
<reference evidence="2 3" key="1">
    <citation type="journal article" date="2020" name="Nature">
        <title>Six reference-quality genomes reveal evolution of bat adaptations.</title>
        <authorList>
            <person name="Jebb D."/>
            <person name="Huang Z."/>
            <person name="Pippel M."/>
            <person name="Hughes G.M."/>
            <person name="Lavrichenko K."/>
            <person name="Devanna P."/>
            <person name="Winkler S."/>
            <person name="Jermiin L.S."/>
            <person name="Skirmuntt E.C."/>
            <person name="Katzourakis A."/>
            <person name="Burkitt-Gray L."/>
            <person name="Ray D.A."/>
            <person name="Sullivan K.A.M."/>
            <person name="Roscito J.G."/>
            <person name="Kirilenko B.M."/>
            <person name="Davalos L.M."/>
            <person name="Corthals A.P."/>
            <person name="Power M.L."/>
            <person name="Jones G."/>
            <person name="Ransome R.D."/>
            <person name="Dechmann D.K.N."/>
            <person name="Locatelli A.G."/>
            <person name="Puechmaille S.J."/>
            <person name="Fedrigo O."/>
            <person name="Jarvis E.D."/>
            <person name="Hiller M."/>
            <person name="Vernes S.C."/>
            <person name="Myers E.W."/>
            <person name="Teeling E.C."/>
        </authorList>
    </citation>
    <scope>NUCLEOTIDE SEQUENCE [LARGE SCALE GENOMIC DNA]</scope>
    <source>
        <strain evidence="2">MRhiFer1</strain>
        <tissue evidence="2">Lung</tissue>
    </source>
</reference>
<proteinExistence type="predicted"/>
<feature type="region of interest" description="Disordered" evidence="1">
    <location>
        <begin position="1"/>
        <end position="37"/>
    </location>
</feature>
<feature type="region of interest" description="Disordered" evidence="1">
    <location>
        <begin position="186"/>
        <end position="242"/>
    </location>
</feature>
<comment type="caution">
    <text evidence="2">The sequence shown here is derived from an EMBL/GenBank/DDBJ whole genome shotgun (WGS) entry which is preliminary data.</text>
</comment>
<dbReference type="PANTHER" id="PTHR37338">
    <property type="entry name" value="SPERMATOGENESIS-ASSOCIATED PROTEIN 32"/>
    <property type="match status" value="1"/>
</dbReference>
<feature type="region of interest" description="Disordered" evidence="1">
    <location>
        <begin position="360"/>
        <end position="385"/>
    </location>
</feature>
<dbReference type="Pfam" id="PF15310">
    <property type="entry name" value="VAD1-2"/>
    <property type="match status" value="1"/>
</dbReference>